<dbReference type="EMBL" id="JACCFO010000001">
    <property type="protein sequence ID" value="NYI96720.1"/>
    <property type="molecule type" value="Genomic_DNA"/>
</dbReference>
<dbReference type="Proteomes" id="UP000575985">
    <property type="component" value="Unassembled WGS sequence"/>
</dbReference>
<evidence type="ECO:0000256" key="1">
    <source>
        <dbReference type="SAM" id="MobiDB-lite"/>
    </source>
</evidence>
<sequence>MKFELVDPAEWPEPAAPKAADGQDGHDTPADAETAAAPPETDPNARLRIATRRLSQQVRHNAAAIRENLAHLMEQVARAELAMTDSGQRPTRAPSSFRPARFGPGGESAGAGGAAERPAAADTAPATPVRGAQPRADGRRPEPDGNPAAAAGA</sequence>
<comment type="caution">
    <text evidence="2">The sequence shown here is derived from an EMBL/GenBank/DDBJ whole genome shotgun (WGS) entry which is preliminary data.</text>
</comment>
<protein>
    <submittedName>
        <fullName evidence="2">Uncharacterized protein</fullName>
    </submittedName>
</protein>
<evidence type="ECO:0000313" key="3">
    <source>
        <dbReference type="Proteomes" id="UP000575985"/>
    </source>
</evidence>
<feature type="region of interest" description="Disordered" evidence="1">
    <location>
        <begin position="1"/>
        <end position="45"/>
    </location>
</feature>
<dbReference type="AlphaFoldDB" id="A0A853BNY7"/>
<proteinExistence type="predicted"/>
<feature type="region of interest" description="Disordered" evidence="1">
    <location>
        <begin position="80"/>
        <end position="153"/>
    </location>
</feature>
<dbReference type="RefSeq" id="WP_179768043.1">
    <property type="nucleotide sequence ID" value="NZ_JACCFO010000001.1"/>
</dbReference>
<reference evidence="2 3" key="1">
    <citation type="submission" date="2020-07" db="EMBL/GenBank/DDBJ databases">
        <title>Sequencing the genomes of 1000 actinobacteria strains.</title>
        <authorList>
            <person name="Klenk H.-P."/>
        </authorList>
    </citation>
    <scope>NUCLEOTIDE SEQUENCE [LARGE SCALE GENOMIC DNA]</scope>
    <source>
        <strain evidence="2 3">DSM 45927</strain>
    </source>
</reference>
<organism evidence="2 3">
    <name type="scientific">Streptomonospora nanhaiensis</name>
    <dbReference type="NCBI Taxonomy" id="1323731"/>
    <lineage>
        <taxon>Bacteria</taxon>
        <taxon>Bacillati</taxon>
        <taxon>Actinomycetota</taxon>
        <taxon>Actinomycetes</taxon>
        <taxon>Streptosporangiales</taxon>
        <taxon>Nocardiopsidaceae</taxon>
        <taxon>Streptomonospora</taxon>
    </lineage>
</organism>
<gene>
    <name evidence="2" type="ORF">HNR12_002997</name>
</gene>
<keyword evidence="3" id="KW-1185">Reference proteome</keyword>
<feature type="compositionally biased region" description="Gly residues" evidence="1">
    <location>
        <begin position="103"/>
        <end position="113"/>
    </location>
</feature>
<feature type="compositionally biased region" description="Low complexity" evidence="1">
    <location>
        <begin position="8"/>
        <end position="20"/>
    </location>
</feature>
<feature type="compositionally biased region" description="Low complexity" evidence="1">
    <location>
        <begin position="114"/>
        <end position="128"/>
    </location>
</feature>
<name>A0A853BNY7_9ACTN</name>
<accession>A0A853BNY7</accession>
<evidence type="ECO:0000313" key="2">
    <source>
        <dbReference type="EMBL" id="NYI96720.1"/>
    </source>
</evidence>